<comment type="caution">
    <text evidence="3">The sequence shown here is derived from an EMBL/GenBank/DDBJ whole genome shotgun (WGS) entry which is preliminary data.</text>
</comment>
<dbReference type="EMBL" id="JAFEMO010000012">
    <property type="protein sequence ID" value="KAH7553424.1"/>
    <property type="molecule type" value="Genomic_DNA"/>
</dbReference>
<evidence type="ECO:0000313" key="3">
    <source>
        <dbReference type="EMBL" id="KAH7553424.1"/>
    </source>
</evidence>
<dbReference type="PRINTS" id="PR00109">
    <property type="entry name" value="TYRKINASE"/>
</dbReference>
<dbReference type="InterPro" id="IPR000719">
    <property type="entry name" value="Prot_kinase_dom"/>
</dbReference>
<keyword evidence="4" id="KW-1185">Reference proteome</keyword>
<sequence>MEMPGRRSNYSLLSQYPDDQLSVAPPPFYESHSGDGKASSNKPKHDRGFDWDLSSGGDHKMSQQSNRLGSFFSSSIGLQRQSSGSSFGESSLSGEYYAPNLLGTAASEIDSFGDVYKLGVGDYRMKPAVEGSSGGKSWAQQTEESYQLQLALALRLSSEATCADDPNFLDPVPDESALRSGSTSSAEVVTHRYWVNGCLSYFDKVPDGFYLVHGVNPYAWSVCTDLNENGRIPSIESLRSVDPSSDSSIEVVVIDRRSDSSLKELQNRVLNISCSCITTKEVVDQLAKLVCNRMGGSSTTGEDDIVPAWRECSDDIKDCLGSVVIPIGSLSVGLCRHRTLLFKCKCFRLVKVLADTIDLPCRIAKGCKYCKRDDASSCLVQFGLDREYLVDLIGKPGHLSEPDSLLNGPSSISIASPLRFPLLKPAEPAIDFRSLAKQYFLDCQSLNLVFDDPLTDSTMFSSKAFLSIIRTSIVVLKFTAHVNVQKMVLQWSPMRVVDPEPLSMDDGCSIVDEEDTKFSMYPKQFDKKGTERNNLVQFSSAISEMSQLPRPPKGGRQHDRETELFTTCNPSKNITHSTNMVKDPIPLKNIHPSGQPRLTLTDQRVDTSKNLRFAESGQSVPSFASKEISLDVEDLDIPWSDLVLKERIGAGSFGTVHRADWHGSNCQMTSEEELALRDGDVAVKILMEQDVHAERFKEFLREVAIMKRLRHPNIVLFMGAVTHPPNLSIVTEYLLRGSLYRLLHKPGAREVLDERRRLNMAYDVAKGMNYLHRRNPPIVHRDLKSPNLLVDKKYTVKVCDFGLSRLKANTFLSSKSAAGTPEWMAPEVLRDEPSNEKSDVYSFGVILWELATLQQPWGNLNPAQVVAAVGFKGKRLEIPCDLNPQVASIIETCWANEPWKRPSFSTIMELLRPLIKAPTPQPSRADMQLLT</sequence>
<name>A0ABQ8HAA1_9ROSI</name>
<dbReference type="InterPro" id="IPR001245">
    <property type="entry name" value="Ser-Thr/Tyr_kinase_cat_dom"/>
</dbReference>
<organism evidence="3 4">
    <name type="scientific">Xanthoceras sorbifolium</name>
    <dbReference type="NCBI Taxonomy" id="99658"/>
    <lineage>
        <taxon>Eukaryota</taxon>
        <taxon>Viridiplantae</taxon>
        <taxon>Streptophyta</taxon>
        <taxon>Embryophyta</taxon>
        <taxon>Tracheophyta</taxon>
        <taxon>Spermatophyta</taxon>
        <taxon>Magnoliopsida</taxon>
        <taxon>eudicotyledons</taxon>
        <taxon>Gunneridae</taxon>
        <taxon>Pentapetalae</taxon>
        <taxon>rosids</taxon>
        <taxon>malvids</taxon>
        <taxon>Sapindales</taxon>
        <taxon>Sapindaceae</taxon>
        <taxon>Xanthoceroideae</taxon>
        <taxon>Xanthoceras</taxon>
    </lineage>
</organism>
<dbReference type="CDD" id="cd13999">
    <property type="entry name" value="STKc_MAP3K-like"/>
    <property type="match status" value="1"/>
</dbReference>
<dbReference type="InterPro" id="IPR055164">
    <property type="entry name" value="EDR1/CTR1/ARMC3-like_pept-like"/>
</dbReference>
<evidence type="ECO:0000256" key="1">
    <source>
        <dbReference type="SAM" id="MobiDB-lite"/>
    </source>
</evidence>
<dbReference type="PANTHER" id="PTHR44329:SF281">
    <property type="entry name" value="SERINE_THREONINE-PROTEIN KINASE CTR1"/>
    <property type="match status" value="1"/>
</dbReference>
<dbReference type="PROSITE" id="PS50011">
    <property type="entry name" value="PROTEIN_KINASE_DOM"/>
    <property type="match status" value="1"/>
</dbReference>
<dbReference type="SUPFAM" id="SSF56112">
    <property type="entry name" value="Protein kinase-like (PK-like)"/>
    <property type="match status" value="1"/>
</dbReference>
<dbReference type="Pfam" id="PF07714">
    <property type="entry name" value="PK_Tyr_Ser-Thr"/>
    <property type="match status" value="1"/>
</dbReference>
<evidence type="ECO:0000313" key="4">
    <source>
        <dbReference type="Proteomes" id="UP000827721"/>
    </source>
</evidence>
<dbReference type="Gene3D" id="1.10.510.10">
    <property type="entry name" value="Transferase(Phosphotransferase) domain 1"/>
    <property type="match status" value="1"/>
</dbReference>
<dbReference type="PROSITE" id="PS00108">
    <property type="entry name" value="PROTEIN_KINASE_ST"/>
    <property type="match status" value="1"/>
</dbReference>
<evidence type="ECO:0000259" key="2">
    <source>
        <dbReference type="PROSITE" id="PS50011"/>
    </source>
</evidence>
<protein>
    <recommendedName>
        <fullName evidence="2">Protein kinase domain-containing protein</fullName>
    </recommendedName>
</protein>
<dbReference type="InterPro" id="IPR011009">
    <property type="entry name" value="Kinase-like_dom_sf"/>
</dbReference>
<dbReference type="PANTHER" id="PTHR44329">
    <property type="entry name" value="SERINE/THREONINE-PROTEIN KINASE TNNI3K-RELATED"/>
    <property type="match status" value="1"/>
</dbReference>
<dbReference type="Gene3D" id="3.30.200.20">
    <property type="entry name" value="Phosphorylase Kinase, domain 1"/>
    <property type="match status" value="1"/>
</dbReference>
<dbReference type="InterPro" id="IPR008271">
    <property type="entry name" value="Ser/Thr_kinase_AS"/>
</dbReference>
<feature type="domain" description="Protein kinase" evidence="2">
    <location>
        <begin position="642"/>
        <end position="915"/>
    </location>
</feature>
<dbReference type="Pfam" id="PF14381">
    <property type="entry name" value="EDR1_CTR1_ARMC3_pept"/>
    <property type="match status" value="1"/>
</dbReference>
<dbReference type="InterPro" id="IPR051681">
    <property type="entry name" value="Ser/Thr_Kinases-Pseudokinases"/>
</dbReference>
<reference evidence="3 4" key="1">
    <citation type="submission" date="2021-02" db="EMBL/GenBank/DDBJ databases">
        <title>Plant Genome Project.</title>
        <authorList>
            <person name="Zhang R.-G."/>
        </authorList>
    </citation>
    <scope>NUCLEOTIDE SEQUENCE [LARGE SCALE GENOMIC DNA]</scope>
    <source>
        <tissue evidence="3">Leaves</tissue>
    </source>
</reference>
<accession>A0ABQ8HAA1</accession>
<proteinExistence type="predicted"/>
<dbReference type="SMART" id="SM00220">
    <property type="entry name" value="S_TKc"/>
    <property type="match status" value="1"/>
</dbReference>
<feature type="region of interest" description="Disordered" evidence="1">
    <location>
        <begin position="1"/>
        <end position="64"/>
    </location>
</feature>
<dbReference type="Proteomes" id="UP000827721">
    <property type="component" value="Unassembled WGS sequence"/>
</dbReference>
<gene>
    <name evidence="3" type="ORF">JRO89_XS12G0010300</name>
</gene>